<evidence type="ECO:0000256" key="1">
    <source>
        <dbReference type="ARBA" id="ARBA00004141"/>
    </source>
</evidence>
<dbReference type="InterPro" id="IPR058533">
    <property type="entry name" value="Cation_efflux_TM"/>
</dbReference>
<dbReference type="EMBL" id="CP151632">
    <property type="protein sequence ID" value="WZO34077.1"/>
    <property type="molecule type" value="Genomic_DNA"/>
</dbReference>
<name>A0AAU6SB13_9MICO</name>
<dbReference type="InterPro" id="IPR002524">
    <property type="entry name" value="Cation_efflux"/>
</dbReference>
<organism evidence="8">
    <name type="scientific">Microbacterium sp. LWS13-1.2</name>
    <dbReference type="NCBI Taxonomy" id="3135264"/>
    <lineage>
        <taxon>Bacteria</taxon>
        <taxon>Bacillati</taxon>
        <taxon>Actinomycetota</taxon>
        <taxon>Actinomycetes</taxon>
        <taxon>Micrococcales</taxon>
        <taxon>Microbacteriaceae</taxon>
        <taxon>Microbacterium</taxon>
    </lineage>
</organism>
<keyword evidence="4 6" id="KW-1133">Transmembrane helix</keyword>
<feature type="domain" description="Cation efflux protein transmembrane" evidence="7">
    <location>
        <begin position="10"/>
        <end position="220"/>
    </location>
</feature>
<dbReference type="RefSeq" id="WP_349428624.1">
    <property type="nucleotide sequence ID" value="NZ_CP151632.1"/>
</dbReference>
<dbReference type="GO" id="GO:0008324">
    <property type="term" value="F:monoatomic cation transmembrane transporter activity"/>
    <property type="evidence" value="ECO:0007669"/>
    <property type="project" value="InterPro"/>
</dbReference>
<evidence type="ECO:0000256" key="2">
    <source>
        <dbReference type="ARBA" id="ARBA00022448"/>
    </source>
</evidence>
<dbReference type="InterPro" id="IPR027469">
    <property type="entry name" value="Cation_efflux_TMD_sf"/>
</dbReference>
<evidence type="ECO:0000256" key="3">
    <source>
        <dbReference type="ARBA" id="ARBA00022692"/>
    </source>
</evidence>
<dbReference type="PANTHER" id="PTHR13414:SF9">
    <property type="entry name" value="PROTON-COUPLED ZINC ANTIPORTER SLC30A9, MITOCHONDRIAL"/>
    <property type="match status" value="1"/>
</dbReference>
<dbReference type="InterPro" id="IPR036837">
    <property type="entry name" value="Cation_efflux_CTD_sf"/>
</dbReference>
<keyword evidence="2" id="KW-0813">Transport</keyword>
<feature type="transmembrane region" description="Helical" evidence="6">
    <location>
        <begin position="113"/>
        <end position="136"/>
    </location>
</feature>
<feature type="transmembrane region" description="Helical" evidence="6">
    <location>
        <begin position="169"/>
        <end position="189"/>
    </location>
</feature>
<dbReference type="InterPro" id="IPR040177">
    <property type="entry name" value="SLC30A9"/>
</dbReference>
<dbReference type="GO" id="GO:0006829">
    <property type="term" value="P:zinc ion transport"/>
    <property type="evidence" value="ECO:0007669"/>
    <property type="project" value="InterPro"/>
</dbReference>
<reference evidence="8" key="1">
    <citation type="submission" date="2024-04" db="EMBL/GenBank/DDBJ databases">
        <authorList>
            <person name="Roder T."/>
            <person name="Oberhansli S."/>
            <person name="Kreuzer M."/>
        </authorList>
    </citation>
    <scope>NUCLEOTIDE SEQUENCE</scope>
    <source>
        <strain evidence="8">LWS13-1.2</strain>
    </source>
</reference>
<feature type="transmembrane region" description="Helical" evidence="6">
    <location>
        <begin position="77"/>
        <end position="97"/>
    </location>
</feature>
<keyword evidence="3 6" id="KW-0812">Transmembrane</keyword>
<dbReference type="PANTHER" id="PTHR13414">
    <property type="entry name" value="HUEL-CATION TRANSPORTER"/>
    <property type="match status" value="1"/>
</dbReference>
<evidence type="ECO:0000259" key="7">
    <source>
        <dbReference type="Pfam" id="PF01545"/>
    </source>
</evidence>
<evidence type="ECO:0000256" key="5">
    <source>
        <dbReference type="ARBA" id="ARBA00023136"/>
    </source>
</evidence>
<comment type="subcellular location">
    <subcellularLocation>
        <location evidence="1">Membrane</location>
        <topology evidence="1">Multi-pass membrane protein</topology>
    </subcellularLocation>
</comment>
<dbReference type="AlphaFoldDB" id="A0AAU6SB13"/>
<keyword evidence="5 6" id="KW-0472">Membrane</keyword>
<feature type="transmembrane region" description="Helical" evidence="6">
    <location>
        <begin position="9"/>
        <end position="30"/>
    </location>
</feature>
<dbReference type="NCBIfam" id="TIGR01297">
    <property type="entry name" value="CDF"/>
    <property type="match status" value="1"/>
</dbReference>
<evidence type="ECO:0000313" key="8">
    <source>
        <dbReference type="EMBL" id="WZO34077.1"/>
    </source>
</evidence>
<dbReference type="SUPFAM" id="SSF160240">
    <property type="entry name" value="Cation efflux protein cytoplasmic domain-like"/>
    <property type="match status" value="1"/>
</dbReference>
<proteinExistence type="predicted"/>
<evidence type="ECO:0000256" key="6">
    <source>
        <dbReference type="SAM" id="Phobius"/>
    </source>
</evidence>
<dbReference type="Pfam" id="PF01545">
    <property type="entry name" value="Cation_efflux"/>
    <property type="match status" value="1"/>
</dbReference>
<dbReference type="Gene3D" id="1.20.1510.10">
    <property type="entry name" value="Cation efflux protein transmembrane domain"/>
    <property type="match status" value="1"/>
</dbReference>
<gene>
    <name evidence="8" type="ORF">MRBLWS13_001720</name>
</gene>
<sequence>MSASGGGKAILAAFLANMGIALAKFIAWFLSGSASMLAEAIHSVADSGNQLLLMLGGRKAKKMADRDHPFGYGRERYVYAFVVSIILFSVGGLFAIYEGVEKLTHPHGLDEQWWWLPIVVLVVAIGLESFSLRTAVRESNHVRGRGQSWVSFVRHAKAPELPVVLLEDVGALIGLVFALFGVGLTVITGNPVFDALGTLMIGTLLIVIAIVLGIETKSLLVGEGATEADHQRIVAAITAGPEVEKLIHLKTLYLGPDELLVAAKIGFAADAPLAHVAADIDRVEVRVRAAVPAARVIYVEPDIYRPGEDPAPPTSEFVIKSAD</sequence>
<feature type="transmembrane region" description="Helical" evidence="6">
    <location>
        <begin position="195"/>
        <end position="214"/>
    </location>
</feature>
<protein>
    <submittedName>
        <fullName evidence="8">Cation diffusion facilitator family transporter</fullName>
    </submittedName>
</protein>
<dbReference type="SUPFAM" id="SSF161111">
    <property type="entry name" value="Cation efflux protein transmembrane domain-like"/>
    <property type="match status" value="1"/>
</dbReference>
<accession>A0AAU6SB13</accession>
<evidence type="ECO:0000256" key="4">
    <source>
        <dbReference type="ARBA" id="ARBA00022989"/>
    </source>
</evidence>
<dbReference type="GO" id="GO:0016020">
    <property type="term" value="C:membrane"/>
    <property type="evidence" value="ECO:0007669"/>
    <property type="project" value="UniProtKB-SubCell"/>
</dbReference>